<comment type="caution">
    <text evidence="1">The sequence shown here is derived from an EMBL/GenBank/DDBJ whole genome shotgun (WGS) entry which is preliminary data.</text>
</comment>
<evidence type="ECO:0000313" key="2">
    <source>
        <dbReference type="Proteomes" id="UP000474640"/>
    </source>
</evidence>
<dbReference type="AlphaFoldDB" id="A0A7C8RCI5"/>
<proteinExistence type="predicted"/>
<dbReference type="Proteomes" id="UP000474640">
    <property type="component" value="Unassembled WGS sequence"/>
</dbReference>
<name>A0A7C8RCI5_ORBOL</name>
<protein>
    <submittedName>
        <fullName evidence="1">Uncharacterized protein</fullName>
    </submittedName>
</protein>
<accession>A0A7C8RCI5</accession>
<dbReference type="EMBL" id="JAABOJ010000009">
    <property type="protein sequence ID" value="KAF3284291.1"/>
    <property type="molecule type" value="Genomic_DNA"/>
</dbReference>
<organism evidence="1 2">
    <name type="scientific">Orbilia oligospora</name>
    <name type="common">Nematode-trapping fungus</name>
    <name type="synonym">Arthrobotrys oligospora</name>
    <dbReference type="NCBI Taxonomy" id="2813651"/>
    <lineage>
        <taxon>Eukaryota</taxon>
        <taxon>Fungi</taxon>
        <taxon>Dikarya</taxon>
        <taxon>Ascomycota</taxon>
        <taxon>Pezizomycotina</taxon>
        <taxon>Orbiliomycetes</taxon>
        <taxon>Orbiliales</taxon>
        <taxon>Orbiliaceae</taxon>
        <taxon>Orbilia</taxon>
    </lineage>
</organism>
<sequence length="111" mass="12659">MNSQSQNMFKLCLESETLQAMKMYPRGAQAVVGDIITLVKEHLGDGNYQVYPFPESLEEPLCQYEARTSRFVVFTVHRVEDIDQDLRVGLNSVIDDTIAHENWGKLAILLE</sequence>
<reference evidence="1 2" key="1">
    <citation type="submission" date="2020-01" db="EMBL/GenBank/DDBJ databases">
        <authorList>
            <person name="Palmer J.M."/>
        </authorList>
    </citation>
    <scope>NUCLEOTIDE SEQUENCE [LARGE SCALE GENOMIC DNA]</scope>
    <source>
        <strain evidence="1 2">TWF970</strain>
    </source>
</reference>
<evidence type="ECO:0000313" key="1">
    <source>
        <dbReference type="EMBL" id="KAF3284291.1"/>
    </source>
</evidence>
<gene>
    <name evidence="1" type="ORF">TWF970_011511</name>
</gene>